<dbReference type="GO" id="GO:0017061">
    <property type="term" value="F:S-methyl-5-thioadenosine phosphorylase activity"/>
    <property type="evidence" value="ECO:0007669"/>
    <property type="project" value="InterPro"/>
</dbReference>
<dbReference type="FunFam" id="3.40.50.1580:FF:000013">
    <property type="entry name" value="Purine nucleoside phosphorylase"/>
    <property type="match status" value="1"/>
</dbReference>
<dbReference type="InterPro" id="IPR035994">
    <property type="entry name" value="Nucleoside_phosphorylase_sf"/>
</dbReference>
<dbReference type="InterPro" id="IPR000845">
    <property type="entry name" value="Nucleoside_phosphorylase_d"/>
</dbReference>
<keyword evidence="7" id="KW-1185">Reference proteome</keyword>
<comment type="function">
    <text evidence="4">Purine nucleoside phosphorylase involved in purine salvage.</text>
</comment>
<dbReference type="SUPFAM" id="SSF53167">
    <property type="entry name" value="Purine and uridine phosphorylases"/>
    <property type="match status" value="1"/>
</dbReference>
<accession>A0A6G4TZA9</accession>
<dbReference type="HAMAP" id="MF_01963">
    <property type="entry name" value="MTAP"/>
    <property type="match status" value="1"/>
</dbReference>
<keyword evidence="3 4" id="KW-0660">Purine salvage</keyword>
<keyword evidence="1 4" id="KW-0328">Glycosyltransferase</keyword>
<name>A0A6G4TZA9_9ACTN</name>
<evidence type="ECO:0000313" key="6">
    <source>
        <dbReference type="EMBL" id="NGN64367.1"/>
    </source>
</evidence>
<reference evidence="6 7" key="1">
    <citation type="submission" date="2020-02" db="EMBL/GenBank/DDBJ databases">
        <title>Whole-genome analyses of novel actinobacteria.</title>
        <authorList>
            <person name="Sahin N."/>
        </authorList>
    </citation>
    <scope>NUCLEOTIDE SEQUENCE [LARGE SCALE GENOMIC DNA]</scope>
    <source>
        <strain evidence="6 7">A7024</strain>
    </source>
</reference>
<dbReference type="RefSeq" id="WP_165235564.1">
    <property type="nucleotide sequence ID" value="NZ_JAAKZV010000033.1"/>
</dbReference>
<dbReference type="InterPro" id="IPR010044">
    <property type="entry name" value="MTAP"/>
</dbReference>
<comment type="catalytic activity">
    <reaction evidence="4">
        <text>a purine D-ribonucleoside + phosphate = a purine nucleobase + alpha-D-ribose 1-phosphate</text>
        <dbReference type="Rhea" id="RHEA:19805"/>
        <dbReference type="ChEBI" id="CHEBI:26386"/>
        <dbReference type="ChEBI" id="CHEBI:43474"/>
        <dbReference type="ChEBI" id="CHEBI:57720"/>
        <dbReference type="ChEBI" id="CHEBI:142355"/>
        <dbReference type="EC" id="2.4.2.1"/>
    </reaction>
</comment>
<dbReference type="NCBIfam" id="NF005876">
    <property type="entry name" value="PRK07823.1"/>
    <property type="match status" value="1"/>
</dbReference>
<comment type="miscellaneous">
    <text evidence="4">Although this enzyme belongs to the family of MTA phosphorylases based on sequence homology, it lacks several conserved amino acids in the substrate binding pocket that confer specificity towards MTA.</text>
</comment>
<dbReference type="PANTHER" id="PTHR42679">
    <property type="entry name" value="S-METHYL-5'-THIOADENOSINE PHOSPHORYLASE"/>
    <property type="match status" value="1"/>
</dbReference>
<dbReference type="Proteomes" id="UP000481583">
    <property type="component" value="Unassembled WGS sequence"/>
</dbReference>
<protein>
    <recommendedName>
        <fullName evidence="4">Purine nucleoside phosphorylase</fullName>
        <shortName evidence="4">PNP</shortName>
        <ecNumber evidence="4">2.4.2.1</ecNumber>
    </recommendedName>
</protein>
<dbReference type="GO" id="GO:0019509">
    <property type="term" value="P:L-methionine salvage from methylthioadenosine"/>
    <property type="evidence" value="ECO:0007669"/>
    <property type="project" value="TreeGrafter"/>
</dbReference>
<feature type="binding site" evidence="4">
    <location>
        <begin position="56"/>
        <end position="57"/>
    </location>
    <ligand>
        <name>phosphate</name>
        <dbReference type="ChEBI" id="CHEBI:43474"/>
    </ligand>
</feature>
<gene>
    <name evidence="6" type="ORF">G5C51_10680</name>
</gene>
<dbReference type="GO" id="GO:0006166">
    <property type="term" value="P:purine ribonucleoside salvage"/>
    <property type="evidence" value="ECO:0007669"/>
    <property type="project" value="UniProtKB-UniRule"/>
</dbReference>
<dbReference type="EC" id="2.4.2.1" evidence="4"/>
<organism evidence="6 7">
    <name type="scientific">Streptomyces coryli</name>
    <dbReference type="NCBI Taxonomy" id="1128680"/>
    <lineage>
        <taxon>Bacteria</taxon>
        <taxon>Bacillati</taxon>
        <taxon>Actinomycetota</taxon>
        <taxon>Actinomycetes</taxon>
        <taxon>Kitasatosporales</taxon>
        <taxon>Streptomycetaceae</taxon>
        <taxon>Streptomyces</taxon>
    </lineage>
</organism>
<proteinExistence type="inferred from homology"/>
<dbReference type="PANTHER" id="PTHR42679:SF2">
    <property type="entry name" value="S-METHYL-5'-THIOADENOSINE PHOSPHORYLASE"/>
    <property type="match status" value="1"/>
</dbReference>
<dbReference type="CDD" id="cd09010">
    <property type="entry name" value="MTAP_SsMTAPII_like_MTIP"/>
    <property type="match status" value="1"/>
</dbReference>
<feature type="site" description="Important for substrate specificity" evidence="4">
    <location>
        <position position="232"/>
    </location>
</feature>
<evidence type="ECO:0000313" key="7">
    <source>
        <dbReference type="Proteomes" id="UP000481583"/>
    </source>
</evidence>
<feature type="site" description="Important for substrate specificity" evidence="4">
    <location>
        <position position="177"/>
    </location>
</feature>
<evidence type="ECO:0000256" key="4">
    <source>
        <dbReference type="HAMAP-Rule" id="MF_01963"/>
    </source>
</evidence>
<comment type="subunit">
    <text evidence="4">Homohexamer. Dimer of a homotrimer.</text>
</comment>
<dbReference type="UniPathway" id="UPA00606"/>
<feature type="domain" description="Nucleoside phosphorylase" evidence="5">
    <location>
        <begin position="9"/>
        <end position="254"/>
    </location>
</feature>
<comment type="pathway">
    <text evidence="4">Purine metabolism; purine nucleoside salvage.</text>
</comment>
<evidence type="ECO:0000256" key="3">
    <source>
        <dbReference type="ARBA" id="ARBA00022726"/>
    </source>
</evidence>
<sequence length="281" mass="30117">MTEAAALAEIGVIGGSGFYSFLDDVTEVAVETPYGPPSDSLFVGEVAGRRVAFLPRHGRKHHLPPHRINYRANLWALRSVGVRQVLGPCAVGGLRPEYGPGTLLVPDQLVDRTKARTQTYYDGEQLPDGRTPNVVHTTFADPYCPVGRSAALAAARGRDWEAVDGGTLVVIEGPRFSTRAESKWHAAQGWSVVGMTGHPEAVLARELELCYTSLTLVTDLDAGAETGEGVSHQEVLEVFAANVDRMREVLFDVVSGLPAAGERDCLCAGALQGWDTGIELP</sequence>
<comment type="caution">
    <text evidence="6">The sequence shown here is derived from an EMBL/GenBank/DDBJ whole genome shotgun (WGS) entry which is preliminary data.</text>
</comment>
<feature type="binding site" evidence="4">
    <location>
        <position position="16"/>
    </location>
    <ligand>
        <name>phosphate</name>
        <dbReference type="ChEBI" id="CHEBI:43474"/>
    </ligand>
</feature>
<feature type="binding site" evidence="4">
    <location>
        <position position="195"/>
    </location>
    <ligand>
        <name>substrate</name>
    </ligand>
</feature>
<comment type="caution">
    <text evidence="4">Lacks conserved residue(s) required for the propagation of feature annotation.</text>
</comment>
<dbReference type="GO" id="GO:0005829">
    <property type="term" value="C:cytosol"/>
    <property type="evidence" value="ECO:0007669"/>
    <property type="project" value="TreeGrafter"/>
</dbReference>
<dbReference type="AlphaFoldDB" id="A0A6G4TZA9"/>
<dbReference type="Gene3D" id="3.40.50.1580">
    <property type="entry name" value="Nucleoside phosphorylase domain"/>
    <property type="match status" value="1"/>
</dbReference>
<comment type="similarity">
    <text evidence="4">Belongs to the PNP/MTAP phosphorylase family. MTAP subfamily.</text>
</comment>
<evidence type="ECO:0000256" key="2">
    <source>
        <dbReference type="ARBA" id="ARBA00022679"/>
    </source>
</evidence>
<keyword evidence="2 4" id="KW-0808">Transferase</keyword>
<evidence type="ECO:0000259" key="5">
    <source>
        <dbReference type="Pfam" id="PF01048"/>
    </source>
</evidence>
<dbReference type="EMBL" id="JAAKZV010000033">
    <property type="protein sequence ID" value="NGN64367.1"/>
    <property type="molecule type" value="Genomic_DNA"/>
</dbReference>
<feature type="binding site" evidence="4">
    <location>
        <position position="196"/>
    </location>
    <ligand>
        <name>phosphate</name>
        <dbReference type="ChEBI" id="CHEBI:43474"/>
    </ligand>
</feature>
<dbReference type="Pfam" id="PF01048">
    <property type="entry name" value="PNP_UDP_1"/>
    <property type="match status" value="1"/>
</dbReference>
<dbReference type="NCBIfam" id="TIGR01694">
    <property type="entry name" value="MTAP"/>
    <property type="match status" value="1"/>
</dbReference>
<dbReference type="NCBIfam" id="NF006599">
    <property type="entry name" value="PRK09136.1"/>
    <property type="match status" value="1"/>
</dbReference>
<feature type="binding site" evidence="4">
    <location>
        <begin position="219"/>
        <end position="221"/>
    </location>
    <ligand>
        <name>substrate</name>
    </ligand>
</feature>
<evidence type="ECO:0000256" key="1">
    <source>
        <dbReference type="ARBA" id="ARBA00022676"/>
    </source>
</evidence>